<dbReference type="OrthoDB" id="982527at2"/>
<gene>
    <name evidence="2" type="ORF">SAMN05428642_10813</name>
</gene>
<dbReference type="Proteomes" id="UP000182544">
    <property type="component" value="Unassembled WGS sequence"/>
</dbReference>
<dbReference type="SUPFAM" id="SSF55797">
    <property type="entry name" value="PR-1-like"/>
    <property type="match status" value="1"/>
</dbReference>
<sequence length="166" mass="18777">MKKAIIISGLILASLVNISCSTDDSDVFTTPLENVALLENIKTIEVEVLELINNHRVSKNLPALLKNEHIRTQTSNHTKYMIDNSSASHDNFFKRKEYLTTHIGAKKVSENVAYGYSNAESVVNAWLKSDSHKLNIEGNYTHFNITAEKDEKGRWFFTNIFTTTSL</sequence>
<feature type="domain" description="SCP" evidence="1">
    <location>
        <begin position="49"/>
        <end position="157"/>
    </location>
</feature>
<dbReference type="EMBL" id="FPKV01000008">
    <property type="protein sequence ID" value="SFZ95137.1"/>
    <property type="molecule type" value="Genomic_DNA"/>
</dbReference>
<dbReference type="STRING" id="369401.SAMN05428642_10813"/>
<dbReference type="CDD" id="cd05379">
    <property type="entry name" value="CAP_bacterial"/>
    <property type="match status" value="1"/>
</dbReference>
<organism evidence="2 3">
    <name type="scientific">Flaviramulus basaltis</name>
    <dbReference type="NCBI Taxonomy" id="369401"/>
    <lineage>
        <taxon>Bacteria</taxon>
        <taxon>Pseudomonadati</taxon>
        <taxon>Bacteroidota</taxon>
        <taxon>Flavobacteriia</taxon>
        <taxon>Flavobacteriales</taxon>
        <taxon>Flavobacteriaceae</taxon>
        <taxon>Flaviramulus</taxon>
    </lineage>
</organism>
<name>A0A1K2IRT0_9FLAO</name>
<evidence type="ECO:0000259" key="1">
    <source>
        <dbReference type="Pfam" id="PF00188"/>
    </source>
</evidence>
<dbReference type="PANTHER" id="PTHR31157:SF1">
    <property type="entry name" value="SCP DOMAIN-CONTAINING PROTEIN"/>
    <property type="match status" value="1"/>
</dbReference>
<dbReference type="Gene3D" id="3.40.33.10">
    <property type="entry name" value="CAP"/>
    <property type="match status" value="1"/>
</dbReference>
<evidence type="ECO:0000313" key="3">
    <source>
        <dbReference type="Proteomes" id="UP000182544"/>
    </source>
</evidence>
<dbReference type="Pfam" id="PF00188">
    <property type="entry name" value="CAP"/>
    <property type="match status" value="1"/>
</dbReference>
<proteinExistence type="predicted"/>
<keyword evidence="3" id="KW-1185">Reference proteome</keyword>
<accession>A0A1K2IRT0</accession>
<dbReference type="InterPro" id="IPR035940">
    <property type="entry name" value="CAP_sf"/>
</dbReference>
<protein>
    <submittedName>
        <fullName evidence="2">Cysteine-rich secretory protein family protein</fullName>
    </submittedName>
</protein>
<reference evidence="2 3" key="1">
    <citation type="submission" date="2016-10" db="EMBL/GenBank/DDBJ databases">
        <authorList>
            <person name="de Groot N.N."/>
        </authorList>
    </citation>
    <scope>NUCLEOTIDE SEQUENCE [LARGE SCALE GENOMIC DNA]</scope>
    <source>
        <strain evidence="2 3">DSM 18180</strain>
    </source>
</reference>
<dbReference type="AlphaFoldDB" id="A0A1K2IRT0"/>
<evidence type="ECO:0000313" key="2">
    <source>
        <dbReference type="EMBL" id="SFZ95137.1"/>
    </source>
</evidence>
<dbReference type="RefSeq" id="WP_072403729.1">
    <property type="nucleotide sequence ID" value="NZ_FPKV01000008.1"/>
</dbReference>
<dbReference type="PANTHER" id="PTHR31157">
    <property type="entry name" value="SCP DOMAIN-CONTAINING PROTEIN"/>
    <property type="match status" value="1"/>
</dbReference>
<dbReference type="InterPro" id="IPR014044">
    <property type="entry name" value="CAP_dom"/>
</dbReference>